<keyword evidence="3" id="KW-0560">Oxidoreductase</keyword>
<dbReference type="CDD" id="cd05233">
    <property type="entry name" value="SDR_c"/>
    <property type="match status" value="1"/>
</dbReference>
<dbReference type="Pfam" id="PF00106">
    <property type="entry name" value="adh_short"/>
    <property type="match status" value="1"/>
</dbReference>
<dbReference type="EMBL" id="WOWK01000053">
    <property type="protein sequence ID" value="KAF0323376.1"/>
    <property type="molecule type" value="Genomic_DNA"/>
</dbReference>
<evidence type="ECO:0008006" key="7">
    <source>
        <dbReference type="Google" id="ProtNLM"/>
    </source>
</evidence>
<dbReference type="InterPro" id="IPR002347">
    <property type="entry name" value="SDR_fam"/>
</dbReference>
<keyword evidence="4" id="KW-0732">Signal</keyword>
<dbReference type="OrthoDB" id="5371740at2759"/>
<dbReference type="FunFam" id="3.40.50.720:FF:000084">
    <property type="entry name" value="Short-chain dehydrogenase reductase"/>
    <property type="match status" value="1"/>
</dbReference>
<dbReference type="PANTHER" id="PTHR43180">
    <property type="entry name" value="3-OXOACYL-(ACYL-CARRIER-PROTEIN) REDUCTASE (AFU_ORTHOLOGUE AFUA_6G11210)"/>
    <property type="match status" value="1"/>
</dbReference>
<feature type="chain" id="PRO_5034392856" description="15-hydroxyprostaglandin dehydrogenase" evidence="4">
    <location>
        <begin position="23"/>
        <end position="529"/>
    </location>
</feature>
<comment type="caution">
    <text evidence="5">The sequence shown here is derived from an EMBL/GenBank/DDBJ whole genome shotgun (WGS) entry which is preliminary data.</text>
</comment>
<evidence type="ECO:0000256" key="4">
    <source>
        <dbReference type="SAM" id="SignalP"/>
    </source>
</evidence>
<dbReference type="Pfam" id="PF13561">
    <property type="entry name" value="adh_short_C2"/>
    <property type="match status" value="1"/>
</dbReference>
<comment type="similarity">
    <text evidence="1">Belongs to the short-chain dehydrogenases/reductases (SDR) family.</text>
</comment>
<dbReference type="InterPro" id="IPR020904">
    <property type="entry name" value="Sc_DH/Rdtase_CS"/>
</dbReference>
<evidence type="ECO:0000313" key="5">
    <source>
        <dbReference type="EMBL" id="KAF0323376.1"/>
    </source>
</evidence>
<organism evidence="5 6">
    <name type="scientific">Colletotrichum asianum</name>
    <dbReference type="NCBI Taxonomy" id="702518"/>
    <lineage>
        <taxon>Eukaryota</taxon>
        <taxon>Fungi</taxon>
        <taxon>Dikarya</taxon>
        <taxon>Ascomycota</taxon>
        <taxon>Pezizomycotina</taxon>
        <taxon>Sordariomycetes</taxon>
        <taxon>Hypocreomycetidae</taxon>
        <taxon>Glomerellales</taxon>
        <taxon>Glomerellaceae</taxon>
        <taxon>Colletotrichum</taxon>
        <taxon>Colletotrichum gloeosporioides species complex</taxon>
    </lineage>
</organism>
<dbReference type="PRINTS" id="PR00081">
    <property type="entry name" value="GDHRDH"/>
</dbReference>
<dbReference type="Gene3D" id="3.40.50.720">
    <property type="entry name" value="NAD(P)-binding Rossmann-like Domain"/>
    <property type="match status" value="2"/>
</dbReference>
<dbReference type="InterPro" id="IPR036291">
    <property type="entry name" value="NAD(P)-bd_dom_sf"/>
</dbReference>
<name>A0A8H3WCT1_9PEZI</name>
<dbReference type="AlphaFoldDB" id="A0A8H3WCT1"/>
<accession>A0A8H3WCT1</accession>
<dbReference type="GO" id="GO:0016491">
    <property type="term" value="F:oxidoreductase activity"/>
    <property type="evidence" value="ECO:0007669"/>
    <property type="project" value="UniProtKB-KW"/>
</dbReference>
<keyword evidence="2" id="KW-0521">NADP</keyword>
<evidence type="ECO:0000256" key="1">
    <source>
        <dbReference type="ARBA" id="ARBA00006484"/>
    </source>
</evidence>
<evidence type="ECO:0000256" key="3">
    <source>
        <dbReference type="ARBA" id="ARBA00023002"/>
    </source>
</evidence>
<reference evidence="5 6" key="1">
    <citation type="submission" date="2019-12" db="EMBL/GenBank/DDBJ databases">
        <title>A genome sequence resource for the geographically widespread anthracnose pathogen Colletotrichum asianum.</title>
        <authorList>
            <person name="Meng Y."/>
        </authorList>
    </citation>
    <scope>NUCLEOTIDE SEQUENCE [LARGE SCALE GENOMIC DNA]</scope>
    <source>
        <strain evidence="5 6">ICMP 18580</strain>
    </source>
</reference>
<evidence type="ECO:0000256" key="2">
    <source>
        <dbReference type="ARBA" id="ARBA00022857"/>
    </source>
</evidence>
<keyword evidence="6" id="KW-1185">Reference proteome</keyword>
<sequence>MVLKGGCSGIGLAVAKTLLALGATVYVADISSQNSDELNSEENCHVTLGCDVTNREDCKSFLTSIPGRLDGLVNSAGVSGWEGKIGTDAMYQRTMDVNVTGTWNMATEAMQRMVNQENIEAPGTIPGSVRSVGQGSIVNVGSGASLRGVSGLAAYTASKHAVLGLTRAWARDFPKMRVNMVAPGATDTPLAEATVAGAPKDDPNMVVGKAQIASIPKGRMAFATDIADAIIFLLSDWSSFITGQCLPIYTHHSTLLMDHNIVTGKVAIVTGAASGIGKALATDLVAKGWRVACCDLQKEAGTAVASELGDNAVFYQLDVCDYDAQARVFSQVWHRWGRLDALLANAGHSDRGSIYIFDHRGKDEIPPKPALKSVKACYESFLYGVQLAIHFMRRNVVPGGQIIATSTIASVHPHQTFPEYCGAKAAKENIAMNAVLPGIVVTGAVPEASINATKPEHITPIETVVSAYNLCLEDSKLNGQLIECSGNKTIVLPVPEMANGVTTKRACTVWEPLFEAKHHEKSGLPDAIP</sequence>
<feature type="signal peptide" evidence="4">
    <location>
        <begin position="1"/>
        <end position="22"/>
    </location>
</feature>
<proteinExistence type="inferred from homology"/>
<dbReference type="PANTHER" id="PTHR43180:SF66">
    <property type="entry name" value="SHORT-CHAIN DEHYDROGENASE_REDUCTASE FAMILY PROTEIN"/>
    <property type="match status" value="1"/>
</dbReference>
<gene>
    <name evidence="5" type="ORF">GQ607_009494</name>
</gene>
<protein>
    <recommendedName>
        <fullName evidence="7">15-hydroxyprostaglandin dehydrogenase</fullName>
    </recommendedName>
</protein>
<evidence type="ECO:0000313" key="6">
    <source>
        <dbReference type="Proteomes" id="UP000434172"/>
    </source>
</evidence>
<dbReference type="SUPFAM" id="SSF51735">
    <property type="entry name" value="NAD(P)-binding Rossmann-fold domains"/>
    <property type="match status" value="2"/>
</dbReference>
<dbReference type="PRINTS" id="PR00080">
    <property type="entry name" value="SDRFAMILY"/>
</dbReference>
<dbReference type="Proteomes" id="UP000434172">
    <property type="component" value="Unassembled WGS sequence"/>
</dbReference>
<dbReference type="PROSITE" id="PS00061">
    <property type="entry name" value="ADH_SHORT"/>
    <property type="match status" value="1"/>
</dbReference>